<feature type="region of interest" description="Disordered" evidence="1">
    <location>
        <begin position="305"/>
        <end position="330"/>
    </location>
</feature>
<feature type="region of interest" description="Disordered" evidence="1">
    <location>
        <begin position="70"/>
        <end position="93"/>
    </location>
</feature>
<organism evidence="2 3">
    <name type="scientific">Leersia perrieri</name>
    <dbReference type="NCBI Taxonomy" id="77586"/>
    <lineage>
        <taxon>Eukaryota</taxon>
        <taxon>Viridiplantae</taxon>
        <taxon>Streptophyta</taxon>
        <taxon>Embryophyta</taxon>
        <taxon>Tracheophyta</taxon>
        <taxon>Spermatophyta</taxon>
        <taxon>Magnoliopsida</taxon>
        <taxon>Liliopsida</taxon>
        <taxon>Poales</taxon>
        <taxon>Poaceae</taxon>
        <taxon>BOP clade</taxon>
        <taxon>Oryzoideae</taxon>
        <taxon>Oryzeae</taxon>
        <taxon>Oryzinae</taxon>
        <taxon>Leersia</taxon>
    </lineage>
</organism>
<proteinExistence type="predicted"/>
<dbReference type="STRING" id="77586.A0A0D9WBV9"/>
<dbReference type="PANTHER" id="PTHR36064">
    <property type="entry name" value="EMBRYO DEFECTIVE 2735"/>
    <property type="match status" value="1"/>
</dbReference>
<dbReference type="Proteomes" id="UP000032180">
    <property type="component" value="Chromosome 5"/>
</dbReference>
<sequence length="330" mass="38075">MGMKFRVVCRKLYDYVRYDLKEIAFPSSLPDPPHIKKRPKLTWKDKWCILKEASRLYGASWDRDIGPDLRPNDYNKAKEEPDINTEEGKSEPTTVEDVLGALRGGAEKAKPVLRRMYMDRASNYTDALKNYVESYKEGLKEHLEEEALGRDLLEKLWGWDMLIPFDYSNLSYKPLYLSYLDKFFSHSNATYAHPDSVALQCLKNEEALMSEWKRVRSYNSSNAECIAKEAALMIGWLRYQSRIPCHVYLASSRIRHVALQLATFEGEGSTHIGAVLLAMAKEAELLLEIVKLNRLEGNTDDLGGKRLQEQQLEDSGENKLQKKRRLEDET</sequence>
<keyword evidence="3" id="KW-1185">Reference proteome</keyword>
<dbReference type="AlphaFoldDB" id="A0A0D9WBV9"/>
<dbReference type="EnsemblPlants" id="LPERR05G00570.1">
    <property type="protein sequence ID" value="LPERR05G00570.1"/>
    <property type="gene ID" value="LPERR05G00570"/>
</dbReference>
<evidence type="ECO:0000256" key="1">
    <source>
        <dbReference type="SAM" id="MobiDB-lite"/>
    </source>
</evidence>
<reference evidence="2 3" key="1">
    <citation type="submission" date="2012-08" db="EMBL/GenBank/DDBJ databases">
        <title>Oryza genome evolution.</title>
        <authorList>
            <person name="Wing R.A."/>
        </authorList>
    </citation>
    <scope>NUCLEOTIDE SEQUENCE</scope>
</reference>
<protein>
    <submittedName>
        <fullName evidence="2">Uncharacterized protein</fullName>
    </submittedName>
</protein>
<accession>A0A0D9WBV9</accession>
<name>A0A0D9WBV9_9ORYZ</name>
<feature type="compositionally biased region" description="Basic and acidic residues" evidence="1">
    <location>
        <begin position="316"/>
        <end position="330"/>
    </location>
</feature>
<reference evidence="3" key="2">
    <citation type="submission" date="2013-12" db="EMBL/GenBank/DDBJ databases">
        <authorList>
            <person name="Yu Y."/>
            <person name="Lee S."/>
            <person name="de Baynast K."/>
            <person name="Wissotski M."/>
            <person name="Liu L."/>
            <person name="Talag J."/>
            <person name="Goicoechea J."/>
            <person name="Angelova A."/>
            <person name="Jetty R."/>
            <person name="Kudrna D."/>
            <person name="Golser W."/>
            <person name="Rivera L."/>
            <person name="Zhang J."/>
            <person name="Wing R."/>
        </authorList>
    </citation>
    <scope>NUCLEOTIDE SEQUENCE</scope>
</reference>
<dbReference type="Gramene" id="LPERR05G00570.1">
    <property type="protein sequence ID" value="LPERR05G00570.1"/>
    <property type="gene ID" value="LPERR05G00570"/>
</dbReference>
<feature type="compositionally biased region" description="Basic and acidic residues" evidence="1">
    <location>
        <begin position="70"/>
        <end position="90"/>
    </location>
</feature>
<dbReference type="HOGENOM" id="CLU_842983_0_0_1"/>
<evidence type="ECO:0000313" key="2">
    <source>
        <dbReference type="EnsemblPlants" id="LPERR05G00570.1"/>
    </source>
</evidence>
<reference evidence="2" key="3">
    <citation type="submission" date="2015-04" db="UniProtKB">
        <authorList>
            <consortium name="EnsemblPlants"/>
        </authorList>
    </citation>
    <scope>IDENTIFICATION</scope>
</reference>
<dbReference type="eggNOG" id="ENOG502RXF2">
    <property type="taxonomic scope" value="Eukaryota"/>
</dbReference>
<evidence type="ECO:0000313" key="3">
    <source>
        <dbReference type="Proteomes" id="UP000032180"/>
    </source>
</evidence>